<keyword evidence="1" id="KW-1133">Transmembrane helix</keyword>
<reference evidence="2 3" key="1">
    <citation type="submission" date="2020-07" db="EMBL/GenBank/DDBJ databases">
        <title>Organ Donor 1.</title>
        <authorList>
            <person name="Marsh A.J."/>
            <person name="Azcarate-Peril M.A."/>
        </authorList>
    </citation>
    <scope>NUCLEOTIDE SEQUENCE [LARGE SCALE GENOMIC DNA]</scope>
    <source>
        <strain evidence="2 3">AMC0717</strain>
    </source>
</reference>
<protein>
    <submittedName>
        <fullName evidence="2">Uncharacterized protein</fullName>
    </submittedName>
</protein>
<evidence type="ECO:0000313" key="2">
    <source>
        <dbReference type="EMBL" id="NZA39104.1"/>
    </source>
</evidence>
<name>A0A853JRB4_9FIRM</name>
<dbReference type="EMBL" id="JACCKS010000016">
    <property type="protein sequence ID" value="NZA39104.1"/>
    <property type="molecule type" value="Genomic_DNA"/>
</dbReference>
<organism evidence="2 3">
    <name type="scientific">Eubacterium callanderi</name>
    <dbReference type="NCBI Taxonomy" id="53442"/>
    <lineage>
        <taxon>Bacteria</taxon>
        <taxon>Bacillati</taxon>
        <taxon>Bacillota</taxon>
        <taxon>Clostridia</taxon>
        <taxon>Eubacteriales</taxon>
        <taxon>Eubacteriaceae</taxon>
        <taxon>Eubacterium</taxon>
    </lineage>
</organism>
<sequence>MKDQEMEKAQQEKEPEKKNNFKTKIILYVVGIAIIFVIGMVVGIRFSFAVQSSVFYLQRAFTWLIFILIILAIIAIPIGWKVYKYQKQKRKINNIRLVCFVFTCFGYDLFILEKRSV</sequence>
<accession>A0A853JRB4</accession>
<gene>
    <name evidence="2" type="ORF">H0N91_13460</name>
</gene>
<keyword evidence="1" id="KW-0812">Transmembrane</keyword>
<dbReference type="Proteomes" id="UP000586254">
    <property type="component" value="Unassembled WGS sequence"/>
</dbReference>
<proteinExistence type="predicted"/>
<dbReference type="RefSeq" id="WP_180493712.1">
    <property type="nucleotide sequence ID" value="NZ_JACCKS010000016.1"/>
</dbReference>
<feature type="transmembrane region" description="Helical" evidence="1">
    <location>
        <begin position="25"/>
        <end position="48"/>
    </location>
</feature>
<evidence type="ECO:0000256" key="1">
    <source>
        <dbReference type="SAM" id="Phobius"/>
    </source>
</evidence>
<dbReference type="AlphaFoldDB" id="A0A853JRB4"/>
<comment type="caution">
    <text evidence="2">The sequence shown here is derived from an EMBL/GenBank/DDBJ whole genome shotgun (WGS) entry which is preliminary data.</text>
</comment>
<keyword evidence="1" id="KW-0472">Membrane</keyword>
<evidence type="ECO:0000313" key="3">
    <source>
        <dbReference type="Proteomes" id="UP000586254"/>
    </source>
</evidence>
<feature type="transmembrane region" description="Helical" evidence="1">
    <location>
        <begin position="60"/>
        <end position="83"/>
    </location>
</feature>
<feature type="transmembrane region" description="Helical" evidence="1">
    <location>
        <begin position="95"/>
        <end position="112"/>
    </location>
</feature>